<dbReference type="Proteomes" id="UP000796880">
    <property type="component" value="Unassembled WGS sequence"/>
</dbReference>
<protein>
    <submittedName>
        <fullName evidence="1">Uncharacterized protein</fullName>
    </submittedName>
</protein>
<organism evidence="1 2">
    <name type="scientific">Rhamnella rubrinervis</name>
    <dbReference type="NCBI Taxonomy" id="2594499"/>
    <lineage>
        <taxon>Eukaryota</taxon>
        <taxon>Viridiplantae</taxon>
        <taxon>Streptophyta</taxon>
        <taxon>Embryophyta</taxon>
        <taxon>Tracheophyta</taxon>
        <taxon>Spermatophyta</taxon>
        <taxon>Magnoliopsida</taxon>
        <taxon>eudicotyledons</taxon>
        <taxon>Gunneridae</taxon>
        <taxon>Pentapetalae</taxon>
        <taxon>rosids</taxon>
        <taxon>fabids</taxon>
        <taxon>Rosales</taxon>
        <taxon>Rhamnaceae</taxon>
        <taxon>rhamnoid group</taxon>
        <taxon>Rhamneae</taxon>
        <taxon>Rhamnella</taxon>
    </lineage>
</organism>
<evidence type="ECO:0000313" key="2">
    <source>
        <dbReference type="Proteomes" id="UP000796880"/>
    </source>
</evidence>
<dbReference type="EMBL" id="VOIH02000012">
    <property type="protein sequence ID" value="KAF3432618.1"/>
    <property type="molecule type" value="Genomic_DNA"/>
</dbReference>
<evidence type="ECO:0000313" key="1">
    <source>
        <dbReference type="EMBL" id="KAF3432618.1"/>
    </source>
</evidence>
<proteinExistence type="predicted"/>
<name>A0A8K0DR24_9ROSA</name>
<dbReference type="AlphaFoldDB" id="A0A8K0DR24"/>
<accession>A0A8K0DR24</accession>
<comment type="caution">
    <text evidence="1">The sequence shown here is derived from an EMBL/GenBank/DDBJ whole genome shotgun (WGS) entry which is preliminary data.</text>
</comment>
<reference evidence="1" key="1">
    <citation type="submission" date="2020-03" db="EMBL/GenBank/DDBJ databases">
        <title>A high-quality chromosome-level genome assembly of a woody plant with both climbing and erect habits, Rhamnella rubrinervis.</title>
        <authorList>
            <person name="Lu Z."/>
            <person name="Yang Y."/>
            <person name="Zhu X."/>
            <person name="Sun Y."/>
        </authorList>
    </citation>
    <scope>NUCLEOTIDE SEQUENCE</scope>
    <source>
        <strain evidence="1">BYM</strain>
        <tissue evidence="1">Leaf</tissue>
    </source>
</reference>
<gene>
    <name evidence="1" type="ORF">FNV43_RR27358</name>
</gene>
<keyword evidence="2" id="KW-1185">Reference proteome</keyword>
<sequence>MSVIEYEKKFLELPEFYPYLIPNEKKKERMFLDRLNNAITIGIYEVVHPLYQSLKDAALKVEQQRMMCGLTYSPFEGNSLVLPIRDLQKGKVVVHDLQAMEDLEDAYQIQVFNRDRRSGHFRKECHFLIHGSIETLEFGSRAFRIGFHPQHVNGDRG</sequence>